<feature type="transmembrane region" description="Helical" evidence="1">
    <location>
        <begin position="12"/>
        <end position="33"/>
    </location>
</feature>
<keyword evidence="3" id="KW-1185">Reference proteome</keyword>
<dbReference type="InterPro" id="IPR036574">
    <property type="entry name" value="Scorpion_toxin-like_sf"/>
</dbReference>
<name>A0A835C8R9_9POAL</name>
<keyword evidence="1" id="KW-1133">Transmembrane helix</keyword>
<accession>A0A835C8R9</accession>
<evidence type="ECO:0000313" key="2">
    <source>
        <dbReference type="EMBL" id="KAF8720909.1"/>
    </source>
</evidence>
<reference evidence="2" key="1">
    <citation type="submission" date="2020-07" db="EMBL/GenBank/DDBJ databases">
        <title>Genome sequence and genetic diversity analysis of an under-domesticated orphan crop, white fonio (Digitaria exilis).</title>
        <authorList>
            <person name="Bennetzen J.L."/>
            <person name="Chen S."/>
            <person name="Ma X."/>
            <person name="Wang X."/>
            <person name="Yssel A.E.J."/>
            <person name="Chaluvadi S.R."/>
            <person name="Johnson M."/>
            <person name="Gangashetty P."/>
            <person name="Hamidou F."/>
            <person name="Sanogo M.D."/>
            <person name="Zwaenepoel A."/>
            <person name="Wallace J."/>
            <person name="Van De Peer Y."/>
            <person name="Van Deynze A."/>
        </authorList>
    </citation>
    <scope>NUCLEOTIDE SEQUENCE</scope>
    <source>
        <tissue evidence="2">Leaves</tissue>
    </source>
</reference>
<evidence type="ECO:0000313" key="3">
    <source>
        <dbReference type="Proteomes" id="UP000636709"/>
    </source>
</evidence>
<keyword evidence="1" id="KW-0472">Membrane</keyword>
<organism evidence="2 3">
    <name type="scientific">Digitaria exilis</name>
    <dbReference type="NCBI Taxonomy" id="1010633"/>
    <lineage>
        <taxon>Eukaryota</taxon>
        <taxon>Viridiplantae</taxon>
        <taxon>Streptophyta</taxon>
        <taxon>Embryophyta</taxon>
        <taxon>Tracheophyta</taxon>
        <taxon>Spermatophyta</taxon>
        <taxon>Magnoliopsida</taxon>
        <taxon>Liliopsida</taxon>
        <taxon>Poales</taxon>
        <taxon>Poaceae</taxon>
        <taxon>PACMAD clade</taxon>
        <taxon>Panicoideae</taxon>
        <taxon>Panicodae</taxon>
        <taxon>Paniceae</taxon>
        <taxon>Anthephorinae</taxon>
        <taxon>Digitaria</taxon>
    </lineage>
</organism>
<evidence type="ECO:0000256" key="1">
    <source>
        <dbReference type="SAM" id="Phobius"/>
    </source>
</evidence>
<gene>
    <name evidence="2" type="ORF">HU200_023311</name>
</gene>
<protein>
    <submittedName>
        <fullName evidence="2">Uncharacterized protein</fullName>
    </submittedName>
</protein>
<dbReference type="Gene3D" id="3.30.30.10">
    <property type="entry name" value="Knottin, scorpion toxin-like"/>
    <property type="match status" value="1"/>
</dbReference>
<proteinExistence type="predicted"/>
<sequence length="95" mass="10298">MEHSPWKNHHLSAAAAVILLVVFLTAGTIYVHIETSEGFGVEDADCSEHLSGSYRGVCWPLINDNKCARACIGESSDNGSGGCDFFQCWCSTICR</sequence>
<dbReference type="EMBL" id="JACEFO010001687">
    <property type="protein sequence ID" value="KAF8720909.1"/>
    <property type="molecule type" value="Genomic_DNA"/>
</dbReference>
<dbReference type="AlphaFoldDB" id="A0A835C8R9"/>
<dbReference type="OrthoDB" id="685620at2759"/>
<dbReference type="Proteomes" id="UP000636709">
    <property type="component" value="Unassembled WGS sequence"/>
</dbReference>
<keyword evidence="1" id="KW-0812">Transmembrane</keyword>
<comment type="caution">
    <text evidence="2">The sequence shown here is derived from an EMBL/GenBank/DDBJ whole genome shotgun (WGS) entry which is preliminary data.</text>
</comment>
<dbReference type="SUPFAM" id="SSF57095">
    <property type="entry name" value="Scorpion toxin-like"/>
    <property type="match status" value="1"/>
</dbReference>